<dbReference type="OrthoDB" id="9852894at2"/>
<reference evidence="2 3" key="1">
    <citation type="submission" date="2019-08" db="EMBL/GenBank/DDBJ databases">
        <title>Hyperibacter terrae gen. nov., sp. nov. and Hyperibacter viscosus sp. nov., two new members in the family Rhodospirillaceae isolated from the rhizosphere of Hypericum perforatum.</title>
        <authorList>
            <person name="Noviana Z."/>
        </authorList>
    </citation>
    <scope>NUCLEOTIDE SEQUENCE [LARGE SCALE GENOMIC DNA]</scope>
    <source>
        <strain evidence="2 3">R5913</strain>
    </source>
</reference>
<name>A0A5J6MDJ9_9PROT</name>
<evidence type="ECO:0000313" key="3">
    <source>
        <dbReference type="Proteomes" id="UP000326202"/>
    </source>
</evidence>
<evidence type="ECO:0000313" key="2">
    <source>
        <dbReference type="EMBL" id="QEX15503.1"/>
    </source>
</evidence>
<dbReference type="KEGG" id="htq:FRZ44_07870"/>
<proteinExistence type="predicted"/>
<keyword evidence="3" id="KW-1185">Reference proteome</keyword>
<keyword evidence="1" id="KW-0472">Membrane</keyword>
<feature type="transmembrane region" description="Helical" evidence="1">
    <location>
        <begin position="87"/>
        <end position="104"/>
    </location>
</feature>
<evidence type="ECO:0000256" key="1">
    <source>
        <dbReference type="SAM" id="Phobius"/>
    </source>
</evidence>
<protein>
    <submittedName>
        <fullName evidence="2">Uncharacterized protein</fullName>
    </submittedName>
</protein>
<gene>
    <name evidence="2" type="ORF">FRZ44_07870</name>
</gene>
<feature type="transmembrane region" description="Helical" evidence="1">
    <location>
        <begin position="156"/>
        <end position="178"/>
    </location>
</feature>
<organism evidence="2 3">
    <name type="scientific">Hypericibacter terrae</name>
    <dbReference type="NCBI Taxonomy" id="2602015"/>
    <lineage>
        <taxon>Bacteria</taxon>
        <taxon>Pseudomonadati</taxon>
        <taxon>Pseudomonadota</taxon>
        <taxon>Alphaproteobacteria</taxon>
        <taxon>Rhodospirillales</taxon>
        <taxon>Dongiaceae</taxon>
        <taxon>Hypericibacter</taxon>
    </lineage>
</organism>
<keyword evidence="1" id="KW-0812">Transmembrane</keyword>
<feature type="transmembrane region" description="Helical" evidence="1">
    <location>
        <begin position="54"/>
        <end position="75"/>
    </location>
</feature>
<accession>A0A5J6MDJ9</accession>
<feature type="transmembrane region" description="Helical" evidence="1">
    <location>
        <begin position="184"/>
        <end position="203"/>
    </location>
</feature>
<dbReference type="Proteomes" id="UP000326202">
    <property type="component" value="Chromosome"/>
</dbReference>
<dbReference type="EMBL" id="CP042906">
    <property type="protein sequence ID" value="QEX15503.1"/>
    <property type="molecule type" value="Genomic_DNA"/>
</dbReference>
<keyword evidence="1" id="KW-1133">Transmembrane helix</keyword>
<dbReference type="RefSeq" id="WP_151175947.1">
    <property type="nucleotide sequence ID" value="NZ_CP042906.1"/>
</dbReference>
<sequence>MAFDRWERRSGLWVRRRDDGDWDYFPTLRAPAAGLRLDAASVARIGHSDLVGKALAFGVGLPILCFSLVVLAARLDLGFLADPRSRGLLYLLGLVIVVAASVARPMMRQAALKRAAATETVLSSDELKGVSGRIDPTAFADSAGPRPAISGGARQALTMSMAAMAALAVLIFLIALAFGLETTMLVTGIVATLCLLTAMRLWYLSRESV</sequence>
<dbReference type="AlphaFoldDB" id="A0A5J6MDJ9"/>